<evidence type="ECO:0000259" key="6">
    <source>
        <dbReference type="Pfam" id="PF05048"/>
    </source>
</evidence>
<dbReference type="InterPro" id="IPR006626">
    <property type="entry name" value="PbH1"/>
</dbReference>
<dbReference type="Pfam" id="PF05048">
    <property type="entry name" value="NosD"/>
    <property type="match status" value="1"/>
</dbReference>
<keyword evidence="5" id="KW-1133">Transmembrane helix</keyword>
<keyword evidence="3" id="KW-0833">Ubl conjugation pathway</keyword>
<dbReference type="SUPFAM" id="SSF160387">
    <property type="entry name" value="NosL/MerB-like"/>
    <property type="match status" value="1"/>
</dbReference>
<feature type="region of interest" description="Disordered" evidence="4">
    <location>
        <begin position="601"/>
        <end position="640"/>
    </location>
</feature>
<dbReference type="InterPro" id="IPR012334">
    <property type="entry name" value="Pectin_lyas_fold"/>
</dbReference>
<evidence type="ECO:0000256" key="3">
    <source>
        <dbReference type="ARBA" id="ARBA00022786"/>
    </source>
</evidence>
<protein>
    <submittedName>
        <fullName evidence="7">NosD domain-containing protein</fullName>
    </submittedName>
</protein>
<evidence type="ECO:0000256" key="2">
    <source>
        <dbReference type="ARBA" id="ARBA00022737"/>
    </source>
</evidence>
<dbReference type="Proteomes" id="UP001596414">
    <property type="component" value="Unassembled WGS sequence"/>
</dbReference>
<keyword evidence="5" id="KW-0812">Transmembrane</keyword>
<dbReference type="Pfam" id="PF05573">
    <property type="entry name" value="NosL"/>
    <property type="match status" value="1"/>
</dbReference>
<dbReference type="InterPro" id="IPR051550">
    <property type="entry name" value="SCF-Subunits/Alg-Epimerases"/>
</dbReference>
<evidence type="ECO:0000313" key="8">
    <source>
        <dbReference type="Proteomes" id="UP001596414"/>
    </source>
</evidence>
<sequence length="640" mass="68808">MSATGFGALSRSRRLRYVFVLVVLVLVAGAVSMFVVDAGGTEPEPVPFDETTSLGIAAEERLELREQGLSVPRVQVFYSQYQYVVGYRGVESAVDMLQQPAHEQQFGYPLAVYVEAFGGDAVEQTDKGYLRAESDSEWHSASEVSFVVGSGARTPAGETAVPFASEAMAATFVEEYGGDIRTWEQLQQYEFELEGAAVVRDRVTDQRASADERVTAARELMGREQSVVVGEDSPTVQAAVDAAPDGTTVLVPEGTYAETVVVNKSITLKGTGATIRGDGNGTVITVKSDDVGIVGLDIEGVGNRTRAREGEVGDDWDAVVDTGYAYGDAAILAANVSGTYVANVSIQTRASGVLFRDASHSVVENSAVKGPTNWRDGFMSVNAIRSPVVVQNSTFESNRDGIYLHRSHNTVIRENTFRHNRYAVHLMYTSDSLVADNIVREQSSGGIIIMTTPTRNAVVGNDIRNTGTGIIPGGSRSYIADNVVAFNDLGMSTGATQSLYEQNLIYHNNIGIRSAAVRPSNRVVQNDFVANNDHAKSGIGPLRIWTHDGTGNYWEGATRWGNGERSYSPTDPTDGMLHRTDGTVTLAESPAKRALDIVQDTTPGMRDGDIVDTAPLSEPVNPARLAEIANDGPETEDDDD</sequence>
<feature type="domain" description="Periplasmic copper-binding protein NosD beta helix" evidence="6">
    <location>
        <begin position="388"/>
        <end position="555"/>
    </location>
</feature>
<feature type="transmembrane region" description="Helical" evidence="5">
    <location>
        <begin position="17"/>
        <end position="36"/>
    </location>
</feature>
<dbReference type="NCBIfam" id="TIGR03804">
    <property type="entry name" value="para_beta_helix"/>
    <property type="match status" value="1"/>
</dbReference>
<evidence type="ECO:0000313" key="7">
    <source>
        <dbReference type="EMBL" id="MFC7126140.1"/>
    </source>
</evidence>
<proteinExistence type="predicted"/>
<evidence type="ECO:0000256" key="5">
    <source>
        <dbReference type="SAM" id="Phobius"/>
    </source>
</evidence>
<dbReference type="InterPro" id="IPR022441">
    <property type="entry name" value="Para_beta_helix_rpt-2"/>
</dbReference>
<dbReference type="SMART" id="SM00710">
    <property type="entry name" value="PbH1"/>
    <property type="match status" value="7"/>
</dbReference>
<dbReference type="PANTHER" id="PTHR22990:SF15">
    <property type="entry name" value="F-BOX ONLY PROTEIN 10"/>
    <property type="match status" value="1"/>
</dbReference>
<dbReference type="Gene3D" id="2.160.20.10">
    <property type="entry name" value="Single-stranded right-handed beta-helix, Pectin lyase-like"/>
    <property type="match status" value="1"/>
</dbReference>
<dbReference type="EMBL" id="JBHSZQ010000016">
    <property type="protein sequence ID" value="MFC7126140.1"/>
    <property type="molecule type" value="Genomic_DNA"/>
</dbReference>
<reference evidence="7 8" key="1">
    <citation type="journal article" date="2014" name="Int. J. Syst. Evol. Microbiol.">
        <title>Complete genome sequence of Corynebacterium casei LMG S-19264T (=DSM 44701T), isolated from a smear-ripened cheese.</title>
        <authorList>
            <consortium name="US DOE Joint Genome Institute (JGI-PGF)"/>
            <person name="Walter F."/>
            <person name="Albersmeier A."/>
            <person name="Kalinowski J."/>
            <person name="Ruckert C."/>
        </authorList>
    </citation>
    <scope>NUCLEOTIDE SEQUENCE [LARGE SCALE GENOMIC DNA]</scope>
    <source>
        <strain evidence="7 8">CGMCC 4.7215</strain>
    </source>
</reference>
<evidence type="ECO:0000256" key="1">
    <source>
        <dbReference type="ARBA" id="ARBA00004906"/>
    </source>
</evidence>
<dbReference type="PANTHER" id="PTHR22990">
    <property type="entry name" value="F-BOX ONLY PROTEIN"/>
    <property type="match status" value="1"/>
</dbReference>
<comment type="caution">
    <text evidence="7">The sequence shown here is derived from an EMBL/GenBank/DDBJ whole genome shotgun (WGS) entry which is preliminary data.</text>
</comment>
<dbReference type="SUPFAM" id="SSF51126">
    <property type="entry name" value="Pectin lyase-like"/>
    <property type="match status" value="1"/>
</dbReference>
<dbReference type="InterPro" id="IPR007742">
    <property type="entry name" value="NosD_dom"/>
</dbReference>
<keyword evidence="5" id="KW-0472">Membrane</keyword>
<accession>A0ABD5X4T3</accession>
<dbReference type="RefSeq" id="WP_267637863.1">
    <property type="nucleotide sequence ID" value="NZ_JAODIY010000010.1"/>
</dbReference>
<comment type="pathway">
    <text evidence="1">Protein modification; protein ubiquitination.</text>
</comment>
<dbReference type="AlphaFoldDB" id="A0ABD5X4T3"/>
<dbReference type="InterPro" id="IPR011050">
    <property type="entry name" value="Pectin_lyase_fold/virulence"/>
</dbReference>
<evidence type="ECO:0000256" key="4">
    <source>
        <dbReference type="SAM" id="MobiDB-lite"/>
    </source>
</evidence>
<keyword evidence="2" id="KW-0677">Repeat</keyword>
<dbReference type="InterPro" id="IPR008719">
    <property type="entry name" value="N2O_reductase_NosL"/>
</dbReference>
<name>A0ABD5X4T3_9EURY</name>
<gene>
    <name evidence="7" type="ORF">ACFQJ7_08840</name>
</gene>
<dbReference type="Gene3D" id="3.30.70.2050">
    <property type="match status" value="1"/>
</dbReference>
<organism evidence="7 8">
    <name type="scientific">Halovenus rubra</name>
    <dbReference type="NCBI Taxonomy" id="869890"/>
    <lineage>
        <taxon>Archaea</taxon>
        <taxon>Methanobacteriati</taxon>
        <taxon>Methanobacteriota</taxon>
        <taxon>Stenosarchaea group</taxon>
        <taxon>Halobacteria</taxon>
        <taxon>Halobacteriales</taxon>
        <taxon>Haloarculaceae</taxon>
        <taxon>Halovenus</taxon>
    </lineage>
</organism>